<dbReference type="Pfam" id="PF01436">
    <property type="entry name" value="NHL"/>
    <property type="match status" value="1"/>
</dbReference>
<evidence type="ECO:0000256" key="8">
    <source>
        <dbReference type="ARBA" id="ARBA00022729"/>
    </source>
</evidence>
<dbReference type="SUPFAM" id="SSF63829">
    <property type="entry name" value="Calcium-dependent phosphotriesterase"/>
    <property type="match status" value="1"/>
</dbReference>
<dbReference type="EMBL" id="GBEZ01012172">
    <property type="protein sequence ID" value="JAC73689.1"/>
    <property type="molecule type" value="Transcribed_RNA"/>
</dbReference>
<keyword evidence="18 31" id="KW-0456">Lyase</keyword>
<name>A0A061RSG7_9CHLO</name>
<keyword evidence="6 26" id="KW-0812">Transmembrane</keyword>
<dbReference type="Gene3D" id="2.60.120.230">
    <property type="match status" value="1"/>
</dbReference>
<dbReference type="GO" id="GO:0031410">
    <property type="term" value="C:cytoplasmic vesicle"/>
    <property type="evidence" value="ECO:0007669"/>
    <property type="project" value="UniProtKB-SubCell"/>
</dbReference>
<comment type="cofactor">
    <cofactor evidence="23">
        <name>Cu(2+)</name>
        <dbReference type="ChEBI" id="CHEBI:29036"/>
    </cofactor>
    <text evidence="23">Binds 2 Cu(2+) ions per subunit.</text>
</comment>
<evidence type="ECO:0000313" key="31">
    <source>
        <dbReference type="EMBL" id="JAC73689.1"/>
    </source>
</evidence>
<evidence type="ECO:0000256" key="9">
    <source>
        <dbReference type="ARBA" id="ARBA00022737"/>
    </source>
</evidence>
<sequence>MLKVGSEWLCSFQRPFWFAFASLLVAATLAIDYGDELVLRISMPGVQPKEGDEYWCLNVELPSEPLNLVAIEPHADQKVVHHMLLFGCRSPAQKETVYTCGMQSQGSCQEGAAAPLYGWGRDAPGLRFPPGMAVQVGAGTGFRMFILEVHYLRPLGEPDTASGLTLHLSRLGKPHAAGLMSFAADFTIPPRSPSFPVSIDCCVDSMLPVHAFAMRVHTHSLGRAVTLQRGAGEGRQTLAERDPREPQAFYNLPHGSVQLPRGTWLRGTCLFNSSEKAEGTRAGSTSDDEMCNVYLMVYGELPYQSLCGPPVDRAPGHLPPAERPIRRDSRWSLSRADVGQVAAVEAAEGGRLWVLHRGSRVWDEHSFDERTNRINHRDPIEEECVLEVDSATGSVVRSWGAGQFFMPHGLTADHMGTLWIADAGLHQVLHFSAEGTLLLQLGERLTPGDSDGRFCKPTQVAVATDGSVYVADGYCNARVLHFSRKGHLLGKLEPSDSDGSMGPLSVPHSLALDECAGLLLVADRQRSLVRAFRVGSDGGDAEALELALDTSEFGHPYGLAPGPYGSSVALLWEAPGRTYAMELKTGRDPGGKATLDAVSTWELTSKQPEADAPHDVALIPAPLDEERVAERGIDLFVAETAADGKGALVRHEWELPAATEVGRGPTDEDGDPDIIIQDSVDLGKAIGELYLYGLPFALLFAGVALFLWRRLGSMEHVPLGEDGTETELVDRR</sequence>
<evidence type="ECO:0000256" key="24">
    <source>
        <dbReference type="PIRSR" id="PIRSR600720-3"/>
    </source>
</evidence>
<dbReference type="GO" id="GO:0006518">
    <property type="term" value="P:peptide metabolic process"/>
    <property type="evidence" value="ECO:0007669"/>
    <property type="project" value="InterPro"/>
</dbReference>
<keyword evidence="12" id="KW-0560">Oxidoreductase</keyword>
<evidence type="ECO:0000256" key="10">
    <source>
        <dbReference type="ARBA" id="ARBA00022833"/>
    </source>
</evidence>
<reference evidence="31" key="1">
    <citation type="submission" date="2014-05" db="EMBL/GenBank/DDBJ databases">
        <title>The transcriptome of the halophilic microalga Tetraselmis sp. GSL018 isolated from the Great Salt Lake, Utah.</title>
        <authorList>
            <person name="Jinkerson R.E."/>
            <person name="D'Adamo S."/>
            <person name="Posewitz M.C."/>
        </authorList>
    </citation>
    <scope>NUCLEOTIDE SEQUENCE</scope>
    <source>
        <strain evidence="31">GSL018</strain>
    </source>
</reference>
<evidence type="ECO:0000256" key="26">
    <source>
        <dbReference type="SAM" id="Phobius"/>
    </source>
</evidence>
<keyword evidence="17" id="KW-0325">Glycoprotein</keyword>
<keyword evidence="11 26" id="KW-1133">Transmembrane helix</keyword>
<dbReference type="PANTHER" id="PTHR10680:SF14">
    <property type="entry name" value="PEPTIDYL-GLYCINE ALPHA-AMIDATING MONOOXYGENASE"/>
    <property type="match status" value="1"/>
</dbReference>
<evidence type="ECO:0000256" key="23">
    <source>
        <dbReference type="PIRSR" id="PIRSR600720-2"/>
    </source>
</evidence>
<organism evidence="31">
    <name type="scientific">Tetraselmis sp. GSL018</name>
    <dbReference type="NCBI Taxonomy" id="582737"/>
    <lineage>
        <taxon>Eukaryota</taxon>
        <taxon>Viridiplantae</taxon>
        <taxon>Chlorophyta</taxon>
        <taxon>core chlorophytes</taxon>
        <taxon>Chlorodendrophyceae</taxon>
        <taxon>Chlorodendrales</taxon>
        <taxon>Chlorodendraceae</taxon>
        <taxon>Tetraselmis</taxon>
    </lineage>
</organism>
<feature type="disulfide bond" evidence="24">
    <location>
        <begin position="269"/>
        <end position="291"/>
    </location>
</feature>
<feature type="binding site" evidence="23">
    <location>
        <position position="219"/>
    </location>
    <ligand>
        <name>Cu(2+)</name>
        <dbReference type="ChEBI" id="CHEBI:29036"/>
        <label>1</label>
        <note>catalytic</note>
    </ligand>
</feature>
<dbReference type="InterPro" id="IPR014783">
    <property type="entry name" value="Cu2_ascorb_mOase_CS-2"/>
</dbReference>
<evidence type="ECO:0000313" key="29">
    <source>
        <dbReference type="EMBL" id="JAC66980.1"/>
    </source>
</evidence>
<keyword evidence="19" id="KW-0511">Multifunctional enzyme</keyword>
<protein>
    <submittedName>
        <fullName evidence="31">Peptidylamidoglycolate lyase</fullName>
    </submittedName>
</protein>
<keyword evidence="10" id="KW-0862">Zinc</keyword>
<dbReference type="GO" id="GO:0004504">
    <property type="term" value="F:peptidylglycine monooxygenase activity"/>
    <property type="evidence" value="ECO:0007669"/>
    <property type="project" value="UniProtKB-EC"/>
</dbReference>
<feature type="binding site" evidence="23">
    <location>
        <position position="82"/>
    </location>
    <ligand>
        <name>Cu(2+)</name>
        <dbReference type="ChEBI" id="CHEBI:29036"/>
        <label>1</label>
        <note>catalytic</note>
    </ligand>
</feature>
<dbReference type="InterPro" id="IPR000720">
    <property type="entry name" value="PHM/PAL"/>
</dbReference>
<dbReference type="EMBL" id="GBEZ01013060">
    <property type="protein sequence ID" value="JAC72891.1"/>
    <property type="molecule type" value="Transcribed_RNA"/>
</dbReference>
<evidence type="ECO:0000256" key="13">
    <source>
        <dbReference type="ARBA" id="ARBA00023008"/>
    </source>
</evidence>
<dbReference type="GO" id="GO:0004598">
    <property type="term" value="F:peptidylamidoglycolate lyase activity"/>
    <property type="evidence" value="ECO:0007669"/>
    <property type="project" value="UniProtKB-EC"/>
</dbReference>
<accession>A0A061RSG7</accession>
<evidence type="ECO:0000256" key="18">
    <source>
        <dbReference type="ARBA" id="ARBA00023239"/>
    </source>
</evidence>
<dbReference type="InterPro" id="IPR001258">
    <property type="entry name" value="NHL_repeat"/>
</dbReference>
<evidence type="ECO:0000256" key="6">
    <source>
        <dbReference type="ARBA" id="ARBA00022692"/>
    </source>
</evidence>
<feature type="binding site" evidence="23">
    <location>
        <position position="81"/>
    </location>
    <ligand>
        <name>Cu(2+)</name>
        <dbReference type="ChEBI" id="CHEBI:29036"/>
        <label>1</label>
        <note>catalytic</note>
    </ligand>
</feature>
<dbReference type="PROSITE" id="PS00085">
    <property type="entry name" value="CU2_MONOOXYGENASE_2"/>
    <property type="match status" value="1"/>
</dbReference>
<evidence type="ECO:0000256" key="7">
    <source>
        <dbReference type="ARBA" id="ARBA00022723"/>
    </source>
</evidence>
<dbReference type="Gene3D" id="2.60.120.310">
    <property type="entry name" value="Copper type II, ascorbate-dependent monooxygenase, N-terminal domain"/>
    <property type="match status" value="1"/>
</dbReference>
<evidence type="ECO:0000259" key="27">
    <source>
        <dbReference type="Pfam" id="PF01082"/>
    </source>
</evidence>
<evidence type="ECO:0000256" key="16">
    <source>
        <dbReference type="ARBA" id="ARBA00023157"/>
    </source>
</evidence>
<feature type="binding site" evidence="23">
    <location>
        <position position="150"/>
    </location>
    <ligand>
        <name>Cu(2+)</name>
        <dbReference type="ChEBI" id="CHEBI:29036"/>
        <label>1</label>
        <note>catalytic</note>
    </ligand>
</feature>
<comment type="catalytic activity">
    <reaction evidence="22">
        <text>a [peptide]-C-terminal glycine + 2 L-ascorbate + O2 = a [peptide]-C-terminal (2S)-2-hydroxyglycine + 2 monodehydro-L-ascorbate radical + H2O</text>
        <dbReference type="Rhea" id="RHEA:21452"/>
        <dbReference type="Rhea" id="RHEA-COMP:13486"/>
        <dbReference type="Rhea" id="RHEA-COMP:15321"/>
        <dbReference type="ChEBI" id="CHEBI:15377"/>
        <dbReference type="ChEBI" id="CHEBI:15379"/>
        <dbReference type="ChEBI" id="CHEBI:38290"/>
        <dbReference type="ChEBI" id="CHEBI:59513"/>
        <dbReference type="ChEBI" id="CHEBI:137000"/>
        <dbReference type="ChEBI" id="CHEBI:142768"/>
        <dbReference type="EC" id="1.14.17.3"/>
    </reaction>
</comment>
<keyword evidence="13 23" id="KW-0186">Copper</keyword>
<dbReference type="PANTHER" id="PTHR10680">
    <property type="entry name" value="PEPTIDYL-GLYCINE ALPHA-AMIDATING MONOOXYGENASE"/>
    <property type="match status" value="1"/>
</dbReference>
<dbReference type="InterPro" id="IPR036939">
    <property type="entry name" value="Cu2_ascorb_mOase_N_sf"/>
</dbReference>
<dbReference type="EMBL" id="GBEZ01019599">
    <property type="protein sequence ID" value="JAC66980.1"/>
    <property type="molecule type" value="Transcribed_RNA"/>
</dbReference>
<evidence type="ECO:0000256" key="25">
    <source>
        <dbReference type="PROSITE-ProRule" id="PRU00504"/>
    </source>
</evidence>
<dbReference type="PRINTS" id="PR00790">
    <property type="entry name" value="PAMONOXGNASE"/>
</dbReference>
<evidence type="ECO:0000256" key="22">
    <source>
        <dbReference type="ARBA" id="ARBA00048431"/>
    </source>
</evidence>
<dbReference type="InterPro" id="IPR014784">
    <property type="entry name" value="Cu2_ascorb_mOase-like_C"/>
</dbReference>
<dbReference type="InterPro" id="IPR000323">
    <property type="entry name" value="Cu2_ascorb_mOase_N"/>
</dbReference>
<keyword evidence="14" id="KW-0503">Monooxygenase</keyword>
<evidence type="ECO:0000256" key="21">
    <source>
        <dbReference type="ARBA" id="ARBA00037847"/>
    </source>
</evidence>
<evidence type="ECO:0000259" key="28">
    <source>
        <dbReference type="Pfam" id="PF03712"/>
    </source>
</evidence>
<comment type="subcellular location">
    <subcellularLocation>
        <location evidence="3">Cytoplasmic vesicle</location>
    </subcellularLocation>
    <subcellularLocation>
        <location evidence="21">Endomembrane system</location>
        <topology evidence="21">Single-pass membrane protein</topology>
    </subcellularLocation>
</comment>
<dbReference type="Gene3D" id="2.120.10.30">
    <property type="entry name" value="TolB, C-terminal domain"/>
    <property type="match status" value="1"/>
</dbReference>
<dbReference type="GO" id="GO:0016020">
    <property type="term" value="C:membrane"/>
    <property type="evidence" value="ECO:0007669"/>
    <property type="project" value="InterPro"/>
</dbReference>
<dbReference type="GO" id="GO:0005507">
    <property type="term" value="F:copper ion binding"/>
    <property type="evidence" value="ECO:0007669"/>
    <property type="project" value="InterPro"/>
</dbReference>
<evidence type="ECO:0000256" key="20">
    <source>
        <dbReference type="ARBA" id="ARBA00023329"/>
    </source>
</evidence>
<dbReference type="SUPFAM" id="SSF49742">
    <property type="entry name" value="PHM/PNGase F"/>
    <property type="match status" value="2"/>
</dbReference>
<feature type="disulfide bond" evidence="24">
    <location>
        <begin position="88"/>
        <end position="108"/>
    </location>
</feature>
<dbReference type="Pfam" id="PF03712">
    <property type="entry name" value="Cu2_monoox_C"/>
    <property type="match status" value="1"/>
</dbReference>
<evidence type="ECO:0000256" key="11">
    <source>
        <dbReference type="ARBA" id="ARBA00022989"/>
    </source>
</evidence>
<feature type="binding site" evidence="23">
    <location>
        <position position="290"/>
    </location>
    <ligand>
        <name>Cu(2+)</name>
        <dbReference type="ChEBI" id="CHEBI:29036"/>
        <label>1</label>
        <note>catalytic</note>
    </ligand>
</feature>
<dbReference type="InterPro" id="IPR008977">
    <property type="entry name" value="PHM/PNGase_F_dom_sf"/>
</dbReference>
<feature type="repeat" description="NHL" evidence="25">
    <location>
        <begin position="393"/>
        <end position="434"/>
    </location>
</feature>
<comment type="similarity">
    <text evidence="5">In the N-terminal section; belongs to the copper type II ascorbate-dependent monooxygenase family.</text>
</comment>
<keyword evidence="20" id="KW-0968">Cytoplasmic vesicle</keyword>
<keyword evidence="9" id="KW-0677">Repeat</keyword>
<evidence type="ECO:0000256" key="4">
    <source>
        <dbReference type="ARBA" id="ARBA00006026"/>
    </source>
</evidence>
<evidence type="ECO:0000256" key="2">
    <source>
        <dbReference type="ARBA" id="ARBA00001947"/>
    </source>
</evidence>
<feature type="repeat" description="NHL" evidence="25">
    <location>
        <begin position="446"/>
        <end position="485"/>
    </location>
</feature>
<evidence type="ECO:0000256" key="1">
    <source>
        <dbReference type="ARBA" id="ARBA00000686"/>
    </source>
</evidence>
<evidence type="ECO:0000256" key="3">
    <source>
        <dbReference type="ARBA" id="ARBA00004541"/>
    </source>
</evidence>
<dbReference type="GO" id="GO:0012505">
    <property type="term" value="C:endomembrane system"/>
    <property type="evidence" value="ECO:0007669"/>
    <property type="project" value="UniProtKB-SubCell"/>
</dbReference>
<feature type="domain" description="Copper type II ascorbate-dependent monooxygenase C-terminal" evidence="28">
    <location>
        <begin position="181"/>
        <end position="307"/>
    </location>
</feature>
<dbReference type="PROSITE" id="PS51125">
    <property type="entry name" value="NHL"/>
    <property type="match status" value="2"/>
</dbReference>
<comment type="catalytic activity">
    <reaction evidence="1">
        <text>a [peptide]-C-terminal (2S)-2-hydroxyglycine = a [peptide]-C-terminal amide + glyoxylate</text>
        <dbReference type="Rhea" id="RHEA:20924"/>
        <dbReference type="Rhea" id="RHEA-COMP:13485"/>
        <dbReference type="Rhea" id="RHEA-COMP:15321"/>
        <dbReference type="ChEBI" id="CHEBI:36655"/>
        <dbReference type="ChEBI" id="CHEBI:137001"/>
        <dbReference type="ChEBI" id="CHEBI:142768"/>
        <dbReference type="EC" id="4.3.2.5"/>
    </reaction>
</comment>
<comment type="similarity">
    <text evidence="4">In the C-terminal section; belongs to the peptidyl-alpha-hydroxyglycine alpha-amidating lyase family.</text>
</comment>
<evidence type="ECO:0000256" key="19">
    <source>
        <dbReference type="ARBA" id="ARBA00023268"/>
    </source>
</evidence>
<dbReference type="InterPro" id="IPR011042">
    <property type="entry name" value="6-blade_b-propeller_TolB-like"/>
</dbReference>
<evidence type="ECO:0000256" key="15">
    <source>
        <dbReference type="ARBA" id="ARBA00023136"/>
    </source>
</evidence>
<proteinExistence type="inferred from homology"/>
<evidence type="ECO:0000256" key="14">
    <source>
        <dbReference type="ARBA" id="ARBA00023033"/>
    </source>
</evidence>
<evidence type="ECO:0000256" key="17">
    <source>
        <dbReference type="ARBA" id="ARBA00023180"/>
    </source>
</evidence>
<evidence type="ECO:0000256" key="12">
    <source>
        <dbReference type="ARBA" id="ARBA00023002"/>
    </source>
</evidence>
<feature type="transmembrane region" description="Helical" evidence="26">
    <location>
        <begin position="689"/>
        <end position="708"/>
    </location>
</feature>
<dbReference type="PROSITE" id="PS00084">
    <property type="entry name" value="CU2_MONOOXYGENASE_1"/>
    <property type="match status" value="1"/>
</dbReference>
<dbReference type="InterPro" id="IPR020611">
    <property type="entry name" value="Cu2_ascorb_mOase_CS-1"/>
</dbReference>
<keyword evidence="16 24" id="KW-1015">Disulfide bond</keyword>
<dbReference type="InterPro" id="IPR024548">
    <property type="entry name" value="Cu2_monoox_C"/>
</dbReference>
<comment type="cofactor">
    <cofactor evidence="2">
        <name>Zn(2+)</name>
        <dbReference type="ChEBI" id="CHEBI:29105"/>
    </cofactor>
</comment>
<keyword evidence="7 23" id="KW-0479">Metal-binding</keyword>
<feature type="disulfide bond" evidence="24">
    <location>
        <begin position="56"/>
        <end position="100"/>
    </location>
</feature>
<keyword evidence="15 26" id="KW-0472">Membrane</keyword>
<dbReference type="Pfam" id="PF01082">
    <property type="entry name" value="Cu2_monooxygen"/>
    <property type="match status" value="1"/>
</dbReference>
<keyword evidence="8" id="KW-0732">Signal</keyword>
<feature type="binding site" evidence="23">
    <location>
        <position position="217"/>
    </location>
    <ligand>
        <name>Cu(2+)</name>
        <dbReference type="ChEBI" id="CHEBI:29036"/>
        <label>1</label>
        <note>catalytic</note>
    </ligand>
</feature>
<gene>
    <name evidence="31" type="primary">PAL</name>
    <name evidence="29" type="ORF">TSPGSL018_12308</name>
    <name evidence="31" type="ORF">TSPGSL018_28152</name>
    <name evidence="30" type="ORF">TSPGSL018_30248</name>
</gene>
<feature type="domain" description="Copper type II ascorbate-dependent monooxygenase N-terminal" evidence="27">
    <location>
        <begin position="41"/>
        <end position="154"/>
    </location>
</feature>
<dbReference type="AlphaFoldDB" id="A0A061RSG7"/>
<dbReference type="CDD" id="cd14958">
    <property type="entry name" value="NHL_PAL_like"/>
    <property type="match status" value="1"/>
</dbReference>
<evidence type="ECO:0000313" key="30">
    <source>
        <dbReference type="EMBL" id="JAC72891.1"/>
    </source>
</evidence>
<evidence type="ECO:0000256" key="5">
    <source>
        <dbReference type="ARBA" id="ARBA00010263"/>
    </source>
</evidence>